<dbReference type="SMART" id="SM00922">
    <property type="entry name" value="MR_MLE"/>
    <property type="match status" value="1"/>
</dbReference>
<protein>
    <recommendedName>
        <fullName evidence="6">gluconate dehydratase</fullName>
        <ecNumber evidence="6">4.2.1.39</ecNumber>
    </recommendedName>
</protein>
<comment type="cofactor">
    <cofactor evidence="1">
        <name>Mg(2+)</name>
        <dbReference type="ChEBI" id="CHEBI:18420"/>
    </cofactor>
</comment>
<dbReference type="InterPro" id="IPR029017">
    <property type="entry name" value="Enolase-like_N"/>
</dbReference>
<evidence type="ECO:0000256" key="3">
    <source>
        <dbReference type="ARBA" id="ARBA00022842"/>
    </source>
</evidence>
<dbReference type="AlphaFoldDB" id="A0A7D5GG79"/>
<dbReference type="InterPro" id="IPR013342">
    <property type="entry name" value="Mandelate_racemase_C"/>
</dbReference>
<dbReference type="InterPro" id="IPR013341">
    <property type="entry name" value="Mandelate_racemase_N_dom"/>
</dbReference>
<organism evidence="8 9">
    <name type="scientific">Halorarum halophilum</name>
    <dbReference type="NCBI Taxonomy" id="2743090"/>
    <lineage>
        <taxon>Archaea</taxon>
        <taxon>Methanobacteriati</taxon>
        <taxon>Methanobacteriota</taxon>
        <taxon>Stenosarchaea group</taxon>
        <taxon>Halobacteria</taxon>
        <taxon>Halobacteriales</taxon>
        <taxon>Haloferacaceae</taxon>
        <taxon>Halorarum</taxon>
    </lineage>
</organism>
<evidence type="ECO:0000256" key="2">
    <source>
        <dbReference type="ARBA" id="ARBA00022723"/>
    </source>
</evidence>
<evidence type="ECO:0000256" key="5">
    <source>
        <dbReference type="ARBA" id="ARBA00061582"/>
    </source>
</evidence>
<dbReference type="Proteomes" id="UP000509750">
    <property type="component" value="Chromosome"/>
</dbReference>
<feature type="domain" description="Mandelate racemase/muconate lactonizing enzyme C-terminal" evidence="7">
    <location>
        <begin position="165"/>
        <end position="268"/>
    </location>
</feature>
<sequence>MEITDISVTKVSTESWGEFVEFPLVTVMSKFEEYNNADGDNPQARRKWMGPVGDVVVEVETDAGITGVGQGNWATGAIETIVDETLSKLIVGEDPTERERLWDMMYRATIPFGRKGAAIEAISAVDIALWDIAGKEAGKPVYELLGGPTESEITAYASNLHPVDHDKLAEEAQDYADQGFDTMKLRFRYGPEAGRRGMRENEGIVETVRDAVGDDIEIAGDAYMGWTVKYAKRMISRLDRYDVAWVEEPVLPDEIDGYAEVREHVATPISGGEHEFTRFGHKELLDRGAVDILQPDVHRVGGITEMMRIADMASTYSVPVVPHSGTNPTLHCIAASDNIPMAEYFPIPEWYRQRQQEAADRESTYADAIYANPPDAEGGTIPLPEGVGVSAELNREALEHFAVE</sequence>
<evidence type="ECO:0000256" key="6">
    <source>
        <dbReference type="ARBA" id="ARBA00066770"/>
    </source>
</evidence>
<dbReference type="KEGG" id="halg:HUG10_15440"/>
<dbReference type="Pfam" id="PF02746">
    <property type="entry name" value="MR_MLE_N"/>
    <property type="match status" value="1"/>
</dbReference>
<dbReference type="SUPFAM" id="SSF51604">
    <property type="entry name" value="Enolase C-terminal domain-like"/>
    <property type="match status" value="1"/>
</dbReference>
<dbReference type="GO" id="GO:0016052">
    <property type="term" value="P:carbohydrate catabolic process"/>
    <property type="evidence" value="ECO:0007669"/>
    <property type="project" value="TreeGrafter"/>
</dbReference>
<keyword evidence="9" id="KW-1185">Reference proteome</keyword>
<dbReference type="InterPro" id="IPR036849">
    <property type="entry name" value="Enolase-like_C_sf"/>
</dbReference>
<dbReference type="InterPro" id="IPR018110">
    <property type="entry name" value="Mandel_Rmase/mucon_lact_enz_CS"/>
</dbReference>
<evidence type="ECO:0000313" key="8">
    <source>
        <dbReference type="EMBL" id="QLG28848.1"/>
    </source>
</evidence>
<evidence type="ECO:0000256" key="4">
    <source>
        <dbReference type="ARBA" id="ARBA00050848"/>
    </source>
</evidence>
<evidence type="ECO:0000259" key="7">
    <source>
        <dbReference type="SMART" id="SM00922"/>
    </source>
</evidence>
<dbReference type="InterPro" id="IPR046945">
    <property type="entry name" value="RHMD-like"/>
</dbReference>
<comment type="catalytic activity">
    <reaction evidence="4">
        <text>D-gluconate = 2-dehydro-3-deoxy-D-gluconate + H2O</text>
        <dbReference type="Rhea" id="RHEA:21612"/>
        <dbReference type="ChEBI" id="CHEBI:15377"/>
        <dbReference type="ChEBI" id="CHEBI:18391"/>
        <dbReference type="ChEBI" id="CHEBI:57990"/>
        <dbReference type="EC" id="4.2.1.39"/>
    </reaction>
</comment>
<keyword evidence="3" id="KW-0460">Magnesium</keyword>
<dbReference type="Pfam" id="PF13378">
    <property type="entry name" value="MR_MLE_C"/>
    <property type="match status" value="1"/>
</dbReference>
<dbReference type="PROSITE" id="PS00908">
    <property type="entry name" value="MR_MLE_1"/>
    <property type="match status" value="1"/>
</dbReference>
<dbReference type="GO" id="GO:0000287">
    <property type="term" value="F:magnesium ion binding"/>
    <property type="evidence" value="ECO:0007669"/>
    <property type="project" value="TreeGrafter"/>
</dbReference>
<dbReference type="RefSeq" id="WP_179170422.1">
    <property type="nucleotide sequence ID" value="NZ_CP058529.1"/>
</dbReference>
<comment type="similarity">
    <text evidence="5">Belongs to the mandelate racemase/muconate lactonizing enzyme family. GaD subfamily.</text>
</comment>
<dbReference type="SFLD" id="SFLDG00179">
    <property type="entry name" value="mandelate_racemase"/>
    <property type="match status" value="1"/>
</dbReference>
<dbReference type="FunFam" id="3.20.20.120:FF:000005">
    <property type="entry name" value="Putative L-rhamnonate dehydratase"/>
    <property type="match status" value="1"/>
</dbReference>
<evidence type="ECO:0000256" key="1">
    <source>
        <dbReference type="ARBA" id="ARBA00001946"/>
    </source>
</evidence>
<gene>
    <name evidence="8" type="ORF">HUG10_15440</name>
</gene>
<keyword evidence="2" id="KW-0479">Metal-binding</keyword>
<dbReference type="GO" id="GO:0009063">
    <property type="term" value="P:amino acid catabolic process"/>
    <property type="evidence" value="ECO:0007669"/>
    <property type="project" value="InterPro"/>
</dbReference>
<name>A0A7D5GG79_9EURY</name>
<dbReference type="OrthoDB" id="42605at2157"/>
<dbReference type="SFLD" id="SFLDS00001">
    <property type="entry name" value="Enolase"/>
    <property type="match status" value="1"/>
</dbReference>
<evidence type="ECO:0000313" key="9">
    <source>
        <dbReference type="Proteomes" id="UP000509750"/>
    </source>
</evidence>
<dbReference type="SUPFAM" id="SSF54826">
    <property type="entry name" value="Enolase N-terminal domain-like"/>
    <property type="match status" value="1"/>
</dbReference>
<dbReference type="PANTHER" id="PTHR13794:SF58">
    <property type="entry name" value="MITOCHONDRIAL ENOLASE SUPERFAMILY MEMBER 1"/>
    <property type="match status" value="1"/>
</dbReference>
<dbReference type="InterPro" id="IPR029065">
    <property type="entry name" value="Enolase_C-like"/>
</dbReference>
<dbReference type="Gene3D" id="3.20.20.120">
    <property type="entry name" value="Enolase-like C-terminal domain"/>
    <property type="match status" value="1"/>
</dbReference>
<dbReference type="GO" id="GO:0047929">
    <property type="term" value="F:gluconate dehydratase activity"/>
    <property type="evidence" value="ECO:0007669"/>
    <property type="project" value="UniProtKB-EC"/>
</dbReference>
<reference evidence="8 9" key="1">
    <citation type="submission" date="2020-07" db="EMBL/GenBank/DDBJ databases">
        <title>Gai3-2, isolated from salt lake.</title>
        <authorList>
            <person name="Cui H."/>
            <person name="Shi X."/>
        </authorList>
    </citation>
    <scope>NUCLEOTIDE SEQUENCE [LARGE SCALE GENOMIC DNA]</scope>
    <source>
        <strain evidence="8 9">Gai3-2</strain>
    </source>
</reference>
<proteinExistence type="inferred from homology"/>
<accession>A0A7D5GG79</accession>
<dbReference type="GeneID" id="56030255"/>
<dbReference type="EC" id="4.2.1.39" evidence="6"/>
<dbReference type="Gene3D" id="3.30.390.10">
    <property type="entry name" value="Enolase-like, N-terminal domain"/>
    <property type="match status" value="1"/>
</dbReference>
<dbReference type="PANTHER" id="PTHR13794">
    <property type="entry name" value="ENOLASE SUPERFAMILY, MANDELATE RACEMASE"/>
    <property type="match status" value="1"/>
</dbReference>
<dbReference type="EMBL" id="CP058529">
    <property type="protein sequence ID" value="QLG28848.1"/>
    <property type="molecule type" value="Genomic_DNA"/>
</dbReference>